<keyword evidence="1" id="KW-1133">Transmembrane helix</keyword>
<sequence>MRSTPVPRDFAAVEEEDYGVREAALALRHGLDLAAIARGARRLRYLNITGRCRCSLQDLSFSVLLIRSLGAPLVELHVCCLYWWFGAYRLRFIFFIAGGLPNLAVLGILPPNLDFPLDALIKIRTHLRPVVFRDEDPHPFQYLPTLFLASPLIDDLTIFSVADIPDAALALLLKHPPLNSFTLGNMIDFRAPPGKLFSEALQCVLRARGSALKLLRIACPKSVDADLLACIGESTPQLEILGLEGYLGHSNRIPPAQEDVAFITSLKRGCPNLKKFGIGYSDLVRCKPLGNLQQFGADLGSGKAHSSR</sequence>
<dbReference type="Gene3D" id="3.80.10.10">
    <property type="entry name" value="Ribonuclease Inhibitor"/>
    <property type="match status" value="1"/>
</dbReference>
<keyword evidence="1" id="KW-0812">Transmembrane</keyword>
<evidence type="ECO:0008006" key="4">
    <source>
        <dbReference type="Google" id="ProtNLM"/>
    </source>
</evidence>
<dbReference type="OrthoDB" id="421226at2759"/>
<protein>
    <recommendedName>
        <fullName evidence="4">F-box domain-containing protein</fullName>
    </recommendedName>
</protein>
<dbReference type="InterPro" id="IPR032675">
    <property type="entry name" value="LRR_dom_sf"/>
</dbReference>
<keyword evidence="3" id="KW-1185">Reference proteome</keyword>
<proteinExistence type="predicted"/>
<name>A0A4P9W1C3_9FUNG</name>
<accession>A0A4P9W1C3</accession>
<dbReference type="AlphaFoldDB" id="A0A4P9W1C3"/>
<gene>
    <name evidence="2" type="ORF">BDK51DRAFT_47385</name>
</gene>
<organism evidence="2 3">
    <name type="scientific">Blyttiomyces helicus</name>
    <dbReference type="NCBI Taxonomy" id="388810"/>
    <lineage>
        <taxon>Eukaryota</taxon>
        <taxon>Fungi</taxon>
        <taxon>Fungi incertae sedis</taxon>
        <taxon>Chytridiomycota</taxon>
        <taxon>Chytridiomycota incertae sedis</taxon>
        <taxon>Chytridiomycetes</taxon>
        <taxon>Chytridiomycetes incertae sedis</taxon>
        <taxon>Blyttiomyces</taxon>
    </lineage>
</organism>
<evidence type="ECO:0000256" key="1">
    <source>
        <dbReference type="SAM" id="Phobius"/>
    </source>
</evidence>
<reference evidence="3" key="1">
    <citation type="journal article" date="2018" name="Nat. Microbiol.">
        <title>Leveraging single-cell genomics to expand the fungal tree of life.</title>
        <authorList>
            <person name="Ahrendt S.R."/>
            <person name="Quandt C.A."/>
            <person name="Ciobanu D."/>
            <person name="Clum A."/>
            <person name="Salamov A."/>
            <person name="Andreopoulos B."/>
            <person name="Cheng J.F."/>
            <person name="Woyke T."/>
            <person name="Pelin A."/>
            <person name="Henrissat B."/>
            <person name="Reynolds N.K."/>
            <person name="Benny G.L."/>
            <person name="Smith M.E."/>
            <person name="James T.Y."/>
            <person name="Grigoriev I.V."/>
        </authorList>
    </citation>
    <scope>NUCLEOTIDE SEQUENCE [LARGE SCALE GENOMIC DNA]</scope>
</reference>
<keyword evidence="1" id="KW-0472">Membrane</keyword>
<evidence type="ECO:0000313" key="2">
    <source>
        <dbReference type="EMBL" id="RKO85979.1"/>
    </source>
</evidence>
<evidence type="ECO:0000313" key="3">
    <source>
        <dbReference type="Proteomes" id="UP000269721"/>
    </source>
</evidence>
<dbReference type="Proteomes" id="UP000269721">
    <property type="component" value="Unassembled WGS sequence"/>
</dbReference>
<dbReference type="EMBL" id="KZ998577">
    <property type="protein sequence ID" value="RKO85979.1"/>
    <property type="molecule type" value="Genomic_DNA"/>
</dbReference>
<feature type="transmembrane region" description="Helical" evidence="1">
    <location>
        <begin position="92"/>
        <end position="109"/>
    </location>
</feature>
<feature type="transmembrane region" description="Helical" evidence="1">
    <location>
        <begin position="65"/>
        <end position="85"/>
    </location>
</feature>